<evidence type="ECO:0000256" key="12">
    <source>
        <dbReference type="SAM" id="Phobius"/>
    </source>
</evidence>
<dbReference type="Proteomes" id="UP001374535">
    <property type="component" value="Chromosome 10"/>
</dbReference>
<dbReference type="GO" id="GO:0015297">
    <property type="term" value="F:antiporter activity"/>
    <property type="evidence" value="ECO:0007669"/>
    <property type="project" value="UniProtKB-KW"/>
</dbReference>
<keyword evidence="8" id="KW-0915">Sodium</keyword>
<gene>
    <name evidence="14" type="ORF">V8G54_033193</name>
</gene>
<feature type="transmembrane region" description="Helical" evidence="12">
    <location>
        <begin position="525"/>
        <end position="545"/>
    </location>
</feature>
<dbReference type="InterPro" id="IPR004837">
    <property type="entry name" value="NaCa_Exmemb"/>
</dbReference>
<accession>A0AAQ3RJI5</accession>
<evidence type="ECO:0000256" key="10">
    <source>
        <dbReference type="ARBA" id="ARBA00023201"/>
    </source>
</evidence>
<keyword evidence="3" id="KW-0050">Antiport</keyword>
<dbReference type="GO" id="GO:0006814">
    <property type="term" value="P:sodium ion transport"/>
    <property type="evidence" value="ECO:0007669"/>
    <property type="project" value="UniProtKB-KW"/>
</dbReference>
<evidence type="ECO:0000256" key="6">
    <source>
        <dbReference type="ARBA" id="ARBA00022958"/>
    </source>
</evidence>
<feature type="transmembrane region" description="Helical" evidence="12">
    <location>
        <begin position="483"/>
        <end position="505"/>
    </location>
</feature>
<feature type="transmembrane region" description="Helical" evidence="12">
    <location>
        <begin position="439"/>
        <end position="462"/>
    </location>
</feature>
<proteinExistence type="inferred from homology"/>
<protein>
    <recommendedName>
        <fullName evidence="13">Sodium/calcium exchanger membrane region domain-containing protein</fullName>
    </recommendedName>
</protein>
<keyword evidence="5 12" id="KW-0812">Transmembrane</keyword>
<feature type="domain" description="Sodium/calcium exchanger membrane region" evidence="13">
    <location>
        <begin position="418"/>
        <end position="568"/>
    </location>
</feature>
<feature type="transmembrane region" description="Helical" evidence="12">
    <location>
        <begin position="241"/>
        <end position="260"/>
    </location>
</feature>
<feature type="transmembrane region" description="Helical" evidence="12">
    <location>
        <begin position="146"/>
        <end position="170"/>
    </location>
</feature>
<sequence length="583" mass="64109">MLESYQCSSWSLQFLSKSMGYAVFLNASFLLVMCSFMIIHFHTPETEVVVVTKISAFGSSNEQECESLASLDDFRAKCLYLKSNDPCAPQGYIDYLYLFYCQIGSYPSLGYTLLFLWLLILFYLLANTTSQYFCPSLESMSKLLRLSPTIAGVTLLSLGNGACDVFSSLVSFQGSGTRSIGFNTVLGGVSFVSCVVVGTVSIAVRQKRVQIDKSAFVRDVYSLLLVLFTLFGILIFGKINVLGAVAFTMMYAVYVAIAYVSSTRCDRGGDAAEMGGVGCGNDLNLPLLVGVKKEAIDCEENGGEEYGLNEEKYCCCMRYLMCRVPLYVLEMPLYMPRRLTIPVVSEERWSKVYAVFSVILAPLLMSFLWRSTYNGNSFFSKNLIVYGIGLLVGSILGVTAYFTTKQVGPPKKFLFGWLAGGFVMSVTWSYIIAQELVGLLVSIGYICGISPSILGLTVMAWGNSIGDLMTNLTMALNGGPEGAQVAISGCYAAPIFNILIGLGLSLVTATWSEYPQHVEIPRDPYLWETMLFLVVGLVWALLVLIKRDMKLDTLLGGGLLFLYFLSLFSRLIHTEGHSNSLIL</sequence>
<dbReference type="PANTHER" id="PTHR12266">
    <property type="entry name" value="NA+/CA2+ K+ INDEPENDENT EXCHANGER"/>
    <property type="match status" value="1"/>
</dbReference>
<dbReference type="Pfam" id="PF01699">
    <property type="entry name" value="Na_Ca_ex"/>
    <property type="match status" value="2"/>
</dbReference>
<feature type="transmembrane region" description="Helical" evidence="12">
    <location>
        <begin position="414"/>
        <end position="433"/>
    </location>
</feature>
<reference evidence="14 15" key="1">
    <citation type="journal article" date="2023" name="Life. Sci Alliance">
        <title>Evolutionary insights into 3D genome organization and epigenetic landscape of Vigna mungo.</title>
        <authorList>
            <person name="Junaid A."/>
            <person name="Singh B."/>
            <person name="Bhatia S."/>
        </authorList>
    </citation>
    <scope>NUCLEOTIDE SEQUENCE [LARGE SCALE GENOMIC DNA]</scope>
    <source>
        <strain evidence="14">Urdbean</strain>
    </source>
</reference>
<dbReference type="InterPro" id="IPR051359">
    <property type="entry name" value="CaCA_antiporter"/>
</dbReference>
<keyword evidence="4" id="KW-0633">Potassium transport</keyword>
<feature type="transmembrane region" description="Helical" evidence="12">
    <location>
        <begin position="182"/>
        <end position="204"/>
    </location>
</feature>
<dbReference type="InterPro" id="IPR044880">
    <property type="entry name" value="NCX_ion-bd_dom_sf"/>
</dbReference>
<evidence type="ECO:0000313" key="14">
    <source>
        <dbReference type="EMBL" id="WVY94105.1"/>
    </source>
</evidence>
<feature type="transmembrane region" description="Helical" evidence="12">
    <location>
        <begin position="554"/>
        <end position="573"/>
    </location>
</feature>
<evidence type="ECO:0000256" key="11">
    <source>
        <dbReference type="ARBA" id="ARBA00038187"/>
    </source>
</evidence>
<evidence type="ECO:0000256" key="9">
    <source>
        <dbReference type="ARBA" id="ARBA00023136"/>
    </source>
</evidence>
<evidence type="ECO:0000256" key="8">
    <source>
        <dbReference type="ARBA" id="ARBA00023053"/>
    </source>
</evidence>
<dbReference type="GO" id="GO:0016020">
    <property type="term" value="C:membrane"/>
    <property type="evidence" value="ECO:0007669"/>
    <property type="project" value="UniProtKB-SubCell"/>
</dbReference>
<comment type="subcellular location">
    <subcellularLocation>
        <location evidence="1">Membrane</location>
        <topology evidence="1">Multi-pass membrane protein</topology>
    </subcellularLocation>
</comment>
<feature type="transmembrane region" description="Helical" evidence="12">
    <location>
        <begin position="216"/>
        <end position="235"/>
    </location>
</feature>
<evidence type="ECO:0000256" key="4">
    <source>
        <dbReference type="ARBA" id="ARBA00022538"/>
    </source>
</evidence>
<keyword evidence="9 12" id="KW-0472">Membrane</keyword>
<evidence type="ECO:0000259" key="13">
    <source>
        <dbReference type="Pfam" id="PF01699"/>
    </source>
</evidence>
<organism evidence="14 15">
    <name type="scientific">Vigna mungo</name>
    <name type="common">Black gram</name>
    <name type="synonym">Phaseolus mungo</name>
    <dbReference type="NCBI Taxonomy" id="3915"/>
    <lineage>
        <taxon>Eukaryota</taxon>
        <taxon>Viridiplantae</taxon>
        <taxon>Streptophyta</taxon>
        <taxon>Embryophyta</taxon>
        <taxon>Tracheophyta</taxon>
        <taxon>Spermatophyta</taxon>
        <taxon>Magnoliopsida</taxon>
        <taxon>eudicotyledons</taxon>
        <taxon>Gunneridae</taxon>
        <taxon>Pentapetalae</taxon>
        <taxon>rosids</taxon>
        <taxon>fabids</taxon>
        <taxon>Fabales</taxon>
        <taxon>Fabaceae</taxon>
        <taxon>Papilionoideae</taxon>
        <taxon>50 kb inversion clade</taxon>
        <taxon>NPAAA clade</taxon>
        <taxon>indigoferoid/millettioid clade</taxon>
        <taxon>Phaseoleae</taxon>
        <taxon>Vigna</taxon>
    </lineage>
</organism>
<dbReference type="GO" id="GO:0008324">
    <property type="term" value="F:monoatomic cation transmembrane transporter activity"/>
    <property type="evidence" value="ECO:0007669"/>
    <property type="project" value="TreeGrafter"/>
</dbReference>
<feature type="transmembrane region" description="Helical" evidence="12">
    <location>
        <begin position="383"/>
        <end position="402"/>
    </location>
</feature>
<evidence type="ECO:0000256" key="5">
    <source>
        <dbReference type="ARBA" id="ARBA00022692"/>
    </source>
</evidence>
<evidence type="ECO:0000256" key="3">
    <source>
        <dbReference type="ARBA" id="ARBA00022449"/>
    </source>
</evidence>
<feature type="transmembrane region" description="Helical" evidence="12">
    <location>
        <begin position="352"/>
        <end position="371"/>
    </location>
</feature>
<evidence type="ECO:0000256" key="7">
    <source>
        <dbReference type="ARBA" id="ARBA00022989"/>
    </source>
</evidence>
<keyword evidence="7 12" id="KW-1133">Transmembrane helix</keyword>
<keyword evidence="2" id="KW-0813">Transport</keyword>
<dbReference type="PANTHER" id="PTHR12266:SF35">
    <property type="entry name" value="CATION CALCIUM EXCHANGER"/>
    <property type="match status" value="1"/>
</dbReference>
<keyword evidence="6" id="KW-0630">Potassium</keyword>
<comment type="similarity">
    <text evidence="11">Belongs to the Ca(2+):cation antiporter (CaCA) (TC 2.A.19) family. Cation/calcium exchanger (CCX) subfamily.</text>
</comment>
<feature type="transmembrane region" description="Helical" evidence="12">
    <location>
        <begin position="108"/>
        <end position="126"/>
    </location>
</feature>
<feature type="transmembrane region" description="Helical" evidence="12">
    <location>
        <begin position="21"/>
        <end position="41"/>
    </location>
</feature>
<keyword evidence="10" id="KW-0406">Ion transport</keyword>
<name>A0AAQ3RJI5_VIGMU</name>
<evidence type="ECO:0000313" key="15">
    <source>
        <dbReference type="Proteomes" id="UP001374535"/>
    </source>
</evidence>
<keyword evidence="10" id="KW-0739">Sodium transport</keyword>
<evidence type="ECO:0000256" key="2">
    <source>
        <dbReference type="ARBA" id="ARBA00022448"/>
    </source>
</evidence>
<dbReference type="Gene3D" id="1.20.1420.30">
    <property type="entry name" value="NCX, central ion-binding region"/>
    <property type="match status" value="2"/>
</dbReference>
<dbReference type="EMBL" id="CP144691">
    <property type="protein sequence ID" value="WVY94105.1"/>
    <property type="molecule type" value="Genomic_DNA"/>
</dbReference>
<dbReference type="GO" id="GO:0006813">
    <property type="term" value="P:potassium ion transport"/>
    <property type="evidence" value="ECO:0007669"/>
    <property type="project" value="UniProtKB-KW"/>
</dbReference>
<feature type="domain" description="Sodium/calcium exchanger membrane region" evidence="13">
    <location>
        <begin position="115"/>
        <end position="259"/>
    </location>
</feature>
<evidence type="ECO:0000256" key="1">
    <source>
        <dbReference type="ARBA" id="ARBA00004141"/>
    </source>
</evidence>
<dbReference type="AlphaFoldDB" id="A0AAQ3RJI5"/>
<keyword evidence="15" id="KW-1185">Reference proteome</keyword>